<comment type="caution">
    <text evidence="1">The sequence shown here is derived from an EMBL/GenBank/DDBJ whole genome shotgun (WGS) entry which is preliminary data.</text>
</comment>
<reference evidence="1 2" key="1">
    <citation type="submission" date="2016-01" db="EMBL/GenBank/DDBJ databases">
        <title>High potential of lignocellulose degradation of a new Verrucomicrobia species.</title>
        <authorList>
            <person name="Wang Y."/>
            <person name="Shi Y."/>
            <person name="Qiu Z."/>
            <person name="Liu S."/>
            <person name="Yang H."/>
        </authorList>
    </citation>
    <scope>NUCLEOTIDE SEQUENCE [LARGE SCALE GENOMIC DNA]</scope>
    <source>
        <strain evidence="1 2">TSB47</strain>
    </source>
</reference>
<name>A0A178IES7_9BACT</name>
<sequence length="123" mass="11125">MAAGGGRVGATGRRGTVTWRAGGAGVVRAGGCAVVTVRAGAVSTGGTLTRGGGIAVAAGCCGVAAAGGGGMSVAGGAGQTGSWKVIEGAGSAPLTGLAADEGGYAGGVEAPVATLPGDQKKAR</sequence>
<dbReference type="EMBL" id="LRRQ01000127">
    <property type="protein sequence ID" value="OAM88490.1"/>
    <property type="molecule type" value="Genomic_DNA"/>
</dbReference>
<evidence type="ECO:0000313" key="2">
    <source>
        <dbReference type="Proteomes" id="UP000078486"/>
    </source>
</evidence>
<evidence type="ECO:0000313" key="1">
    <source>
        <dbReference type="EMBL" id="OAM88490.1"/>
    </source>
</evidence>
<dbReference type="AlphaFoldDB" id="A0A178IES7"/>
<organism evidence="1 2">
    <name type="scientific">Termitidicoccus mucosus</name>
    <dbReference type="NCBI Taxonomy" id="1184151"/>
    <lineage>
        <taxon>Bacteria</taxon>
        <taxon>Pseudomonadati</taxon>
        <taxon>Verrucomicrobiota</taxon>
        <taxon>Opitutia</taxon>
        <taxon>Opitutales</taxon>
        <taxon>Opitutaceae</taxon>
        <taxon>Termitidicoccus</taxon>
    </lineage>
</organism>
<accession>A0A178IES7</accession>
<gene>
    <name evidence="1" type="ORF">AW736_16785</name>
</gene>
<proteinExistence type="predicted"/>
<keyword evidence="2" id="KW-1185">Reference proteome</keyword>
<protein>
    <submittedName>
        <fullName evidence="1">Uncharacterized protein</fullName>
    </submittedName>
</protein>
<dbReference type="Proteomes" id="UP000078486">
    <property type="component" value="Unassembled WGS sequence"/>
</dbReference>